<reference evidence="1 2" key="1">
    <citation type="submission" date="2019-11" db="EMBL/GenBank/DDBJ databases">
        <title>Whole genome sequence of Oryza granulata.</title>
        <authorList>
            <person name="Li W."/>
        </authorList>
    </citation>
    <scope>NUCLEOTIDE SEQUENCE [LARGE SCALE GENOMIC DNA]</scope>
    <source>
        <strain evidence="2">cv. Menghai</strain>
        <tissue evidence="1">Leaf</tissue>
    </source>
</reference>
<evidence type="ECO:0000313" key="1">
    <source>
        <dbReference type="EMBL" id="KAF0919469.1"/>
    </source>
</evidence>
<evidence type="ECO:0000313" key="2">
    <source>
        <dbReference type="Proteomes" id="UP000479710"/>
    </source>
</evidence>
<organism evidence="1 2">
    <name type="scientific">Oryza meyeriana var. granulata</name>
    <dbReference type="NCBI Taxonomy" id="110450"/>
    <lineage>
        <taxon>Eukaryota</taxon>
        <taxon>Viridiplantae</taxon>
        <taxon>Streptophyta</taxon>
        <taxon>Embryophyta</taxon>
        <taxon>Tracheophyta</taxon>
        <taxon>Spermatophyta</taxon>
        <taxon>Magnoliopsida</taxon>
        <taxon>Liliopsida</taxon>
        <taxon>Poales</taxon>
        <taxon>Poaceae</taxon>
        <taxon>BOP clade</taxon>
        <taxon>Oryzoideae</taxon>
        <taxon>Oryzeae</taxon>
        <taxon>Oryzinae</taxon>
        <taxon>Oryza</taxon>
        <taxon>Oryza meyeriana</taxon>
    </lineage>
</organism>
<dbReference type="EMBL" id="SPHZ02000005">
    <property type="protein sequence ID" value="KAF0919469.1"/>
    <property type="molecule type" value="Genomic_DNA"/>
</dbReference>
<accession>A0A6G1E3X2</accession>
<dbReference type="AlphaFoldDB" id="A0A6G1E3X2"/>
<proteinExistence type="predicted"/>
<comment type="caution">
    <text evidence="1">The sequence shown here is derived from an EMBL/GenBank/DDBJ whole genome shotgun (WGS) entry which is preliminary data.</text>
</comment>
<sequence length="65" mass="6897">MDGAPHTAAVDASCLRRHKHLTLLTRKQLRFTQSQVARDVALPYSAIEAASLATVTGGGCASYLV</sequence>
<keyword evidence="2" id="KW-1185">Reference proteome</keyword>
<protein>
    <submittedName>
        <fullName evidence="1">Uncharacterized protein</fullName>
    </submittedName>
</protein>
<gene>
    <name evidence="1" type="ORF">E2562_029594</name>
</gene>
<dbReference type="Proteomes" id="UP000479710">
    <property type="component" value="Unassembled WGS sequence"/>
</dbReference>
<name>A0A6G1E3X2_9ORYZ</name>